<keyword evidence="1" id="KW-1133">Transmembrane helix</keyword>
<evidence type="ECO:0000256" key="1">
    <source>
        <dbReference type="SAM" id="Phobius"/>
    </source>
</evidence>
<organism evidence="2">
    <name type="scientific">Zea mays</name>
    <name type="common">Maize</name>
    <dbReference type="NCBI Taxonomy" id="4577"/>
    <lineage>
        <taxon>Eukaryota</taxon>
        <taxon>Viridiplantae</taxon>
        <taxon>Streptophyta</taxon>
        <taxon>Embryophyta</taxon>
        <taxon>Tracheophyta</taxon>
        <taxon>Spermatophyta</taxon>
        <taxon>Magnoliopsida</taxon>
        <taxon>Liliopsida</taxon>
        <taxon>Poales</taxon>
        <taxon>Poaceae</taxon>
        <taxon>PACMAD clade</taxon>
        <taxon>Panicoideae</taxon>
        <taxon>Andropogonodae</taxon>
        <taxon>Andropogoneae</taxon>
        <taxon>Tripsacinae</taxon>
        <taxon>Zea</taxon>
    </lineage>
</organism>
<sequence>MKGTFFSVGNQRRLWGIEPGFRLCRGVESNVEARAWDDTKNTGHWIELKPLRADYEPLILMMLEYMVQYLWCTMAELSYVVTVPFIVEMKRGRIDVCLCPV</sequence>
<dbReference type="EMBL" id="CM007647">
    <property type="protein sequence ID" value="ONM01216.1"/>
    <property type="molecule type" value="Genomic_DNA"/>
</dbReference>
<keyword evidence="1" id="KW-0472">Membrane</keyword>
<evidence type="ECO:0000313" key="2">
    <source>
        <dbReference type="EMBL" id="ONM01216.1"/>
    </source>
</evidence>
<feature type="transmembrane region" description="Helical" evidence="1">
    <location>
        <begin position="66"/>
        <end position="87"/>
    </location>
</feature>
<name>A0A1D6KDA4_MAIZE</name>
<accession>A0A1D6KDA4</accession>
<dbReference type="EMBL" id="CM007647">
    <property type="protein sequence ID" value="ONM01212.1"/>
    <property type="molecule type" value="Genomic_DNA"/>
</dbReference>
<keyword evidence="1" id="KW-0812">Transmembrane</keyword>
<gene>
    <name evidence="2" type="ORF">ZEAMMB73_Zm00001d030627</name>
</gene>
<proteinExistence type="predicted"/>
<dbReference type="AlphaFoldDB" id="A0A1D6KDA4"/>
<protein>
    <submittedName>
        <fullName evidence="2">Putative prefoldin subunit 3</fullName>
    </submittedName>
</protein>
<reference evidence="2" key="1">
    <citation type="submission" date="2015-12" db="EMBL/GenBank/DDBJ databases">
        <title>Update maize B73 reference genome by single molecule sequencing technologies.</title>
        <authorList>
            <consortium name="Maize Genome Sequencing Project"/>
            <person name="Ware D."/>
        </authorList>
    </citation>
    <scope>NUCLEOTIDE SEQUENCE [LARGE SCALE GENOMIC DNA]</scope>
    <source>
        <tissue evidence="2">Seedling</tissue>
    </source>
</reference>